<evidence type="ECO:0000256" key="2">
    <source>
        <dbReference type="SAM" id="MobiDB-lite"/>
    </source>
</evidence>
<feature type="region of interest" description="Disordered" evidence="2">
    <location>
        <begin position="1"/>
        <end position="26"/>
    </location>
</feature>
<dbReference type="AlphaFoldDB" id="A0AAV7K195"/>
<name>A0AAV7K195_9METZ</name>
<feature type="coiled-coil region" evidence="1">
    <location>
        <begin position="56"/>
        <end position="148"/>
    </location>
</feature>
<feature type="coiled-coil region" evidence="1">
    <location>
        <begin position="196"/>
        <end position="311"/>
    </location>
</feature>
<evidence type="ECO:0000313" key="4">
    <source>
        <dbReference type="Proteomes" id="UP001165289"/>
    </source>
</evidence>
<evidence type="ECO:0000256" key="1">
    <source>
        <dbReference type="SAM" id="Coils"/>
    </source>
</evidence>
<evidence type="ECO:0000313" key="3">
    <source>
        <dbReference type="EMBL" id="KAI6654978.1"/>
    </source>
</evidence>
<sequence>MGGKSSKTADQGLVPKDGSDEVEIPARKQVTQGQIDELMHKFGLLEQLMLRDKSQLTSLETSVKEYQQEKQQLRQSFVEIDSEVKKQKEDRVMSESSIADQLEERTRQKYQLLDQMLNSQKQRIDQLIREQEDNSNKLKNEYGQLDQRLTTSLKAERNEVEKLVEARIHEGGKDNDLEKRVSQLIDQNSLSVTTVQQQLEDRKRETEEVRESIKKEKDALLEEIARVQKVILENREGNETKNLSEQLSATKQELEVRLSEEEKARNNLELILKTMLDNKVSENQKELFEKIKIQEETIQAQLLRMEQLRDSVDKKVQDERNDVLESVDAKISEINVNYKQQLTAKEKEKTEITRKLSEDFETKLKQIQTSFSQDIQIQKSKTESIMEDSDSDKKTVQQKLDALEEDMIMKLQDAQKESRAHLDTNLSIVRAEVQSITKSTNESLQQSTEMTGINDQLNEVKTQFKNLENSQTSVKDEIEIIQNKFENEIDAKIQLIIEAKLSAVSSELTDKISANETSCTQLSEKLDSIATSHDPPQDSNFMEHMQKTNEDMGLILDRMEERHSQFQFVSKEVTAMDLVNKQSQARIMHNEEQLQTAQSDLLIVKADNRALSEKLQVRILLTLYLIDYSVTFISLIRTPLRVANMFL</sequence>
<organism evidence="3 4">
    <name type="scientific">Oopsacas minuta</name>
    <dbReference type="NCBI Taxonomy" id="111878"/>
    <lineage>
        <taxon>Eukaryota</taxon>
        <taxon>Metazoa</taxon>
        <taxon>Porifera</taxon>
        <taxon>Hexactinellida</taxon>
        <taxon>Hexasterophora</taxon>
        <taxon>Lyssacinosida</taxon>
        <taxon>Leucopsacidae</taxon>
        <taxon>Oopsacas</taxon>
    </lineage>
</organism>
<reference evidence="3 4" key="1">
    <citation type="journal article" date="2023" name="BMC Biol.">
        <title>The compact genome of the sponge Oopsacas minuta (Hexactinellida) is lacking key metazoan core genes.</title>
        <authorList>
            <person name="Santini S."/>
            <person name="Schenkelaars Q."/>
            <person name="Jourda C."/>
            <person name="Duchesne M."/>
            <person name="Belahbib H."/>
            <person name="Rocher C."/>
            <person name="Selva M."/>
            <person name="Riesgo A."/>
            <person name="Vervoort M."/>
            <person name="Leys S.P."/>
            <person name="Kodjabachian L."/>
            <person name="Le Bivic A."/>
            <person name="Borchiellini C."/>
            <person name="Claverie J.M."/>
            <person name="Renard E."/>
        </authorList>
    </citation>
    <scope>NUCLEOTIDE SEQUENCE [LARGE SCALE GENOMIC DNA]</scope>
    <source>
        <strain evidence="3">SPO-2</strain>
    </source>
</reference>
<accession>A0AAV7K195</accession>
<dbReference type="Proteomes" id="UP001165289">
    <property type="component" value="Unassembled WGS sequence"/>
</dbReference>
<protein>
    <submittedName>
        <fullName evidence="3">Uncharacterized protein</fullName>
    </submittedName>
</protein>
<keyword evidence="4" id="KW-1185">Reference proteome</keyword>
<gene>
    <name evidence="3" type="ORF">LOD99_2856</name>
</gene>
<proteinExistence type="predicted"/>
<comment type="caution">
    <text evidence="3">The sequence shown here is derived from an EMBL/GenBank/DDBJ whole genome shotgun (WGS) entry which is preliminary data.</text>
</comment>
<keyword evidence="1" id="KW-0175">Coiled coil</keyword>
<feature type="coiled-coil region" evidence="1">
    <location>
        <begin position="450"/>
        <end position="484"/>
    </location>
</feature>
<dbReference type="EMBL" id="JAKMXF010000221">
    <property type="protein sequence ID" value="KAI6654978.1"/>
    <property type="molecule type" value="Genomic_DNA"/>
</dbReference>